<dbReference type="EMBL" id="DXGI01000246">
    <property type="protein sequence ID" value="HIW78805.1"/>
    <property type="molecule type" value="Genomic_DNA"/>
</dbReference>
<organism evidence="1 2">
    <name type="scientific">Candidatus Bilophila faecipullorum</name>
    <dbReference type="NCBI Taxonomy" id="2838482"/>
    <lineage>
        <taxon>Bacteria</taxon>
        <taxon>Pseudomonadati</taxon>
        <taxon>Thermodesulfobacteriota</taxon>
        <taxon>Desulfovibrionia</taxon>
        <taxon>Desulfovibrionales</taxon>
        <taxon>Desulfovibrionaceae</taxon>
        <taxon>Bilophila</taxon>
    </lineage>
</organism>
<dbReference type="Pfam" id="PF11985">
    <property type="entry name" value="Phage_Mu_Gp27"/>
    <property type="match status" value="1"/>
</dbReference>
<name>A0A9D1R0P3_9BACT</name>
<protein>
    <submittedName>
        <fullName evidence="1">DUF3486 family protein</fullName>
    </submittedName>
</protein>
<evidence type="ECO:0000313" key="1">
    <source>
        <dbReference type="EMBL" id="HIW78805.1"/>
    </source>
</evidence>
<dbReference type="InterPro" id="IPR021874">
    <property type="entry name" value="Phage_Mu_Gp27"/>
</dbReference>
<comment type="caution">
    <text evidence="1">The sequence shown here is derived from an EMBL/GenBank/DDBJ whole genome shotgun (WGS) entry which is preliminary data.</text>
</comment>
<proteinExistence type="predicted"/>
<evidence type="ECO:0000313" key="2">
    <source>
        <dbReference type="Proteomes" id="UP000824264"/>
    </source>
</evidence>
<dbReference type="Proteomes" id="UP000824264">
    <property type="component" value="Unassembled WGS sequence"/>
</dbReference>
<sequence>MGRKSSLRRLPPEILQEVNRLLSEGRFTLAEILEHLRGMGVETVSRSALGRQKQKIDRIAAKLRQSREMTETLVKEIGPSVVEGQQGRLLVQTLRDLVFDHLAARVEEGDLGDPKSLMALARTLKDMAQANRLDQDFETKVRERIQKETVKAVEDVTREAGLSAETVEAIKSRILGVKDA</sequence>
<reference evidence="1" key="1">
    <citation type="journal article" date="2021" name="PeerJ">
        <title>Extensive microbial diversity within the chicken gut microbiome revealed by metagenomics and culture.</title>
        <authorList>
            <person name="Gilroy R."/>
            <person name="Ravi A."/>
            <person name="Getino M."/>
            <person name="Pursley I."/>
            <person name="Horton D.L."/>
            <person name="Alikhan N.F."/>
            <person name="Baker D."/>
            <person name="Gharbi K."/>
            <person name="Hall N."/>
            <person name="Watson M."/>
            <person name="Adriaenssens E.M."/>
            <person name="Foster-Nyarko E."/>
            <person name="Jarju S."/>
            <person name="Secka A."/>
            <person name="Antonio M."/>
            <person name="Oren A."/>
            <person name="Chaudhuri R.R."/>
            <person name="La Ragione R."/>
            <person name="Hildebrand F."/>
            <person name="Pallen M.J."/>
        </authorList>
    </citation>
    <scope>NUCLEOTIDE SEQUENCE</scope>
    <source>
        <strain evidence="1">ChiSxjej5B17-1746</strain>
    </source>
</reference>
<dbReference type="AlphaFoldDB" id="A0A9D1R0P3"/>
<accession>A0A9D1R0P3</accession>
<gene>
    <name evidence="1" type="ORF">H9874_06640</name>
</gene>
<reference evidence="1" key="2">
    <citation type="submission" date="2021-04" db="EMBL/GenBank/DDBJ databases">
        <authorList>
            <person name="Gilroy R."/>
        </authorList>
    </citation>
    <scope>NUCLEOTIDE SEQUENCE</scope>
    <source>
        <strain evidence="1">ChiSxjej5B17-1746</strain>
    </source>
</reference>